<evidence type="ECO:0000256" key="1">
    <source>
        <dbReference type="SAM" id="MobiDB-lite"/>
    </source>
</evidence>
<organism evidence="2 3">
    <name type="scientific">Champsocephalus esox</name>
    <name type="common">pike icefish</name>
    <dbReference type="NCBI Taxonomy" id="159716"/>
    <lineage>
        <taxon>Eukaryota</taxon>
        <taxon>Metazoa</taxon>
        <taxon>Chordata</taxon>
        <taxon>Craniata</taxon>
        <taxon>Vertebrata</taxon>
        <taxon>Euteleostomi</taxon>
        <taxon>Actinopterygii</taxon>
        <taxon>Neopterygii</taxon>
        <taxon>Teleostei</taxon>
        <taxon>Neoteleostei</taxon>
        <taxon>Acanthomorphata</taxon>
        <taxon>Eupercaria</taxon>
        <taxon>Perciformes</taxon>
        <taxon>Notothenioidei</taxon>
        <taxon>Channichthyidae</taxon>
        <taxon>Champsocephalus</taxon>
    </lineage>
</organism>
<evidence type="ECO:0000313" key="3">
    <source>
        <dbReference type="Proteomes" id="UP001335648"/>
    </source>
</evidence>
<protein>
    <submittedName>
        <fullName evidence="2">Uncharacterized protein</fullName>
    </submittedName>
</protein>
<feature type="region of interest" description="Disordered" evidence="1">
    <location>
        <begin position="1"/>
        <end position="58"/>
    </location>
</feature>
<comment type="caution">
    <text evidence="2">The sequence shown here is derived from an EMBL/GenBank/DDBJ whole genome shotgun (WGS) entry which is preliminary data.</text>
</comment>
<proteinExistence type="predicted"/>
<accession>A0AAN8BAV1</accession>
<dbReference type="EMBL" id="JAULUE010002062">
    <property type="protein sequence ID" value="KAK5881825.1"/>
    <property type="molecule type" value="Genomic_DNA"/>
</dbReference>
<reference evidence="2 3" key="1">
    <citation type="journal article" date="2023" name="Mol. Biol. Evol.">
        <title>Genomics of Secondarily Temperate Adaptation in the Only Non-Antarctic Icefish.</title>
        <authorList>
            <person name="Rivera-Colon A.G."/>
            <person name="Rayamajhi N."/>
            <person name="Minhas B.F."/>
            <person name="Madrigal G."/>
            <person name="Bilyk K.T."/>
            <person name="Yoon V."/>
            <person name="Hune M."/>
            <person name="Gregory S."/>
            <person name="Cheng C.H.C."/>
            <person name="Catchen J.M."/>
        </authorList>
    </citation>
    <scope>NUCLEOTIDE SEQUENCE [LARGE SCALE GENOMIC DNA]</scope>
    <source>
        <strain evidence="2">JC2023a</strain>
    </source>
</reference>
<name>A0AAN8BAV1_9TELE</name>
<keyword evidence="3" id="KW-1185">Reference proteome</keyword>
<gene>
    <name evidence="2" type="ORF">CesoFtcFv8_020470</name>
</gene>
<dbReference type="AlphaFoldDB" id="A0AAN8BAV1"/>
<evidence type="ECO:0000313" key="2">
    <source>
        <dbReference type="EMBL" id="KAK5881825.1"/>
    </source>
</evidence>
<sequence>MKNSKRGLISTRTSNRLEGKAGPRVLRGSQRACPHTPSTWSKGIRIPQRDYRSSPPSSTCITKVAVFGGWRAWPEQDDAGDAGEKMPGRPG</sequence>
<dbReference type="Proteomes" id="UP001335648">
    <property type="component" value="Unassembled WGS sequence"/>
</dbReference>